<dbReference type="Proteomes" id="UP000280417">
    <property type="component" value="Unassembled WGS sequence"/>
</dbReference>
<accession>A0A662DGF6</accession>
<feature type="non-terminal residue" evidence="2">
    <location>
        <position position="177"/>
    </location>
</feature>
<gene>
    <name evidence="2" type="ORF">DRJ04_01375</name>
</gene>
<reference evidence="2 3" key="1">
    <citation type="submission" date="2018-06" db="EMBL/GenBank/DDBJ databases">
        <title>Extensive metabolic versatility and redundancy in microbially diverse, dynamic hydrothermal sediments.</title>
        <authorList>
            <person name="Dombrowski N."/>
            <person name="Teske A."/>
            <person name="Baker B.J."/>
        </authorList>
    </citation>
    <scope>NUCLEOTIDE SEQUENCE [LARGE SCALE GENOMIC DNA]</scope>
    <source>
        <strain evidence="2">B3_G15</strain>
    </source>
</reference>
<name>A0A662DGF6_UNCAE</name>
<evidence type="ECO:0000256" key="1">
    <source>
        <dbReference type="SAM" id="Coils"/>
    </source>
</evidence>
<evidence type="ECO:0008006" key="4">
    <source>
        <dbReference type="Google" id="ProtNLM"/>
    </source>
</evidence>
<comment type="caution">
    <text evidence="2">The sequence shown here is derived from an EMBL/GenBank/DDBJ whole genome shotgun (WGS) entry which is preliminary data.</text>
</comment>
<evidence type="ECO:0000313" key="2">
    <source>
        <dbReference type="EMBL" id="RLE14934.1"/>
    </source>
</evidence>
<dbReference type="AlphaFoldDB" id="A0A662DGF6"/>
<dbReference type="EMBL" id="QMQA01000023">
    <property type="protein sequence ID" value="RLE14934.1"/>
    <property type="molecule type" value="Genomic_DNA"/>
</dbReference>
<feature type="coiled-coil region" evidence="1">
    <location>
        <begin position="102"/>
        <end position="129"/>
    </location>
</feature>
<sequence>MAIAEMRKVLLIGEKEFRERVVKKLGEAGIFQSIPLNREEGLHFLQPPEIKTASLQDALNKLEAAINFLNRFEEKKFDLGLFPAKIMVSPKEYSEWIRNFKWEKICERCSSLENEIEKIKEEISSLQEEYINLLPWRKISFPLSKLKNLRYLDFRIGIIPSEAKSLLLKLVENEAIH</sequence>
<protein>
    <recommendedName>
        <fullName evidence="4">V-type ATP synthase subunit I</fullName>
    </recommendedName>
</protein>
<organism evidence="2 3">
    <name type="scientific">Aerophobetes bacterium</name>
    <dbReference type="NCBI Taxonomy" id="2030807"/>
    <lineage>
        <taxon>Bacteria</taxon>
        <taxon>Candidatus Aerophobota</taxon>
    </lineage>
</organism>
<evidence type="ECO:0000313" key="3">
    <source>
        <dbReference type="Proteomes" id="UP000280417"/>
    </source>
</evidence>
<keyword evidence="1" id="KW-0175">Coiled coil</keyword>
<proteinExistence type="predicted"/>